<reference evidence="2" key="1">
    <citation type="submission" date="2022-11" db="UniProtKB">
        <authorList>
            <consortium name="WormBaseParasite"/>
        </authorList>
    </citation>
    <scope>IDENTIFICATION</scope>
</reference>
<proteinExistence type="predicted"/>
<keyword evidence="1" id="KW-1185">Reference proteome</keyword>
<organism evidence="1 2">
    <name type="scientific">Romanomermis culicivorax</name>
    <name type="common">Nematode worm</name>
    <dbReference type="NCBI Taxonomy" id="13658"/>
    <lineage>
        <taxon>Eukaryota</taxon>
        <taxon>Metazoa</taxon>
        <taxon>Ecdysozoa</taxon>
        <taxon>Nematoda</taxon>
        <taxon>Enoplea</taxon>
        <taxon>Dorylaimia</taxon>
        <taxon>Mermithida</taxon>
        <taxon>Mermithoidea</taxon>
        <taxon>Mermithidae</taxon>
        <taxon>Romanomermis</taxon>
    </lineage>
</organism>
<dbReference type="AlphaFoldDB" id="A0A915L2Q5"/>
<dbReference type="WBParaSite" id="nRc.2.0.1.t45358-RA">
    <property type="protein sequence ID" value="nRc.2.0.1.t45358-RA"/>
    <property type="gene ID" value="nRc.2.0.1.g45358"/>
</dbReference>
<evidence type="ECO:0000313" key="1">
    <source>
        <dbReference type="Proteomes" id="UP000887565"/>
    </source>
</evidence>
<evidence type="ECO:0000313" key="2">
    <source>
        <dbReference type="WBParaSite" id="nRc.2.0.1.t45358-RA"/>
    </source>
</evidence>
<protein>
    <submittedName>
        <fullName evidence="2">Uncharacterized protein</fullName>
    </submittedName>
</protein>
<accession>A0A915L2Q5</accession>
<sequence length="65" mass="7454">MSDYERDLIDSKSEALLKSFKSVLQNLAKTATLSKLPDELRRHQQAIIEILTDFMTGIERISKES</sequence>
<dbReference type="Proteomes" id="UP000887565">
    <property type="component" value="Unplaced"/>
</dbReference>
<name>A0A915L2Q5_ROMCU</name>